<feature type="domain" description="Sm" evidence="2">
    <location>
        <begin position="12"/>
        <end position="76"/>
    </location>
</feature>
<dbReference type="InterPro" id="IPR052840">
    <property type="entry name" value="U7_snRNA_Sm-like"/>
</dbReference>
<dbReference type="InterPro" id="IPR001163">
    <property type="entry name" value="Sm_dom_euk/arc"/>
</dbReference>
<accession>A0A1I7U475</accession>
<proteinExistence type="predicted"/>
<dbReference type="GO" id="GO:0016604">
    <property type="term" value="C:nuclear body"/>
    <property type="evidence" value="ECO:0007669"/>
    <property type="project" value="TreeGrafter"/>
</dbReference>
<dbReference type="Proteomes" id="UP000095282">
    <property type="component" value="Unplaced"/>
</dbReference>
<dbReference type="STRING" id="1561998.A0A1I7U475"/>
<dbReference type="Gene3D" id="2.30.30.100">
    <property type="match status" value="1"/>
</dbReference>
<evidence type="ECO:0000259" key="2">
    <source>
        <dbReference type="SMART" id="SM00651"/>
    </source>
</evidence>
<dbReference type="InterPro" id="IPR010920">
    <property type="entry name" value="LSM_dom_sf"/>
</dbReference>
<protein>
    <submittedName>
        <fullName evidence="4">Sm domain-containing protein</fullName>
    </submittedName>
</protein>
<evidence type="ECO:0000313" key="4">
    <source>
        <dbReference type="WBParaSite" id="Csp11.Scaffold629.g14680.t1"/>
    </source>
</evidence>
<dbReference type="GO" id="GO:0071208">
    <property type="term" value="F:histone pre-mRNA DCP binding"/>
    <property type="evidence" value="ECO:0007669"/>
    <property type="project" value="TreeGrafter"/>
</dbReference>
<dbReference type="eggNOG" id="KOG3428">
    <property type="taxonomic scope" value="Eukaryota"/>
</dbReference>
<dbReference type="PANTHER" id="PTHR21196:SF1">
    <property type="entry name" value="U7 SNRNA-ASSOCIATED SM-LIKE PROTEIN LSM10"/>
    <property type="match status" value="1"/>
</dbReference>
<name>A0A1I7U475_9PELO</name>
<sequence>MEKKRLESGCSAVLQGSVGKKVVVELRGENYVIGTIESCDSNLNLRLLNVTVIRDAQKTEQSEYFVLGRHIRFVHFEHQVNTTAAIRRCIKGVGGGRPKPNRRLDQKQYDSGKKIIDQ</sequence>
<reference evidence="4" key="1">
    <citation type="submission" date="2016-11" db="UniProtKB">
        <authorList>
            <consortium name="WormBaseParasite"/>
        </authorList>
    </citation>
    <scope>IDENTIFICATION</scope>
</reference>
<organism evidence="3 4">
    <name type="scientific">Caenorhabditis tropicalis</name>
    <dbReference type="NCBI Taxonomy" id="1561998"/>
    <lineage>
        <taxon>Eukaryota</taxon>
        <taxon>Metazoa</taxon>
        <taxon>Ecdysozoa</taxon>
        <taxon>Nematoda</taxon>
        <taxon>Chromadorea</taxon>
        <taxon>Rhabditida</taxon>
        <taxon>Rhabditina</taxon>
        <taxon>Rhabditomorpha</taxon>
        <taxon>Rhabditoidea</taxon>
        <taxon>Rhabditidae</taxon>
        <taxon>Peloderinae</taxon>
        <taxon>Caenorhabditis</taxon>
    </lineage>
</organism>
<dbReference type="SMART" id="SM00651">
    <property type="entry name" value="Sm"/>
    <property type="match status" value="1"/>
</dbReference>
<feature type="region of interest" description="Disordered" evidence="1">
    <location>
        <begin position="91"/>
        <end position="118"/>
    </location>
</feature>
<evidence type="ECO:0000313" key="3">
    <source>
        <dbReference type="Proteomes" id="UP000095282"/>
    </source>
</evidence>
<dbReference type="GO" id="GO:0006398">
    <property type="term" value="P:mRNA 3'-end processing by stem-loop binding and cleavage"/>
    <property type="evidence" value="ECO:0007669"/>
    <property type="project" value="TreeGrafter"/>
</dbReference>
<dbReference type="GO" id="GO:0071254">
    <property type="term" value="C:cytoplasmic U snRNP body"/>
    <property type="evidence" value="ECO:0007669"/>
    <property type="project" value="TreeGrafter"/>
</dbReference>
<dbReference type="AlphaFoldDB" id="A0A1I7U475"/>
<dbReference type="PANTHER" id="PTHR21196">
    <property type="entry name" value="U7 SNRNA-ASSOCIATED SM-LIKE PROTEIN LSM10"/>
    <property type="match status" value="1"/>
</dbReference>
<dbReference type="Pfam" id="PF01423">
    <property type="entry name" value="LSM"/>
    <property type="match status" value="1"/>
</dbReference>
<dbReference type="SUPFAM" id="SSF50182">
    <property type="entry name" value="Sm-like ribonucleoproteins"/>
    <property type="match status" value="1"/>
</dbReference>
<keyword evidence="3" id="KW-1185">Reference proteome</keyword>
<dbReference type="WBParaSite" id="Csp11.Scaffold629.g14680.t1">
    <property type="protein sequence ID" value="Csp11.Scaffold629.g14680.t1"/>
    <property type="gene ID" value="Csp11.Scaffold629.g14680"/>
</dbReference>
<dbReference type="GO" id="GO:0071209">
    <property type="term" value="F:U7 snRNA binding"/>
    <property type="evidence" value="ECO:0007669"/>
    <property type="project" value="TreeGrafter"/>
</dbReference>
<feature type="compositionally biased region" description="Basic and acidic residues" evidence="1">
    <location>
        <begin position="102"/>
        <end position="118"/>
    </location>
</feature>
<evidence type="ECO:0000256" key="1">
    <source>
        <dbReference type="SAM" id="MobiDB-lite"/>
    </source>
</evidence>